<accession>A0A9P5THT6</accession>
<name>A0A9P5THT6_GYMJU</name>
<protein>
    <submittedName>
        <fullName evidence="1">Uncharacterized protein</fullName>
    </submittedName>
</protein>
<reference evidence="1" key="1">
    <citation type="submission" date="2020-11" db="EMBL/GenBank/DDBJ databases">
        <authorList>
            <consortium name="DOE Joint Genome Institute"/>
            <person name="Ahrendt S."/>
            <person name="Riley R."/>
            <person name="Andreopoulos W."/>
            <person name="LaButti K."/>
            <person name="Pangilinan J."/>
            <person name="Ruiz-duenas F.J."/>
            <person name="Barrasa J.M."/>
            <person name="Sanchez-Garcia M."/>
            <person name="Camarero S."/>
            <person name="Miyauchi S."/>
            <person name="Serrano A."/>
            <person name="Linde D."/>
            <person name="Babiker R."/>
            <person name="Drula E."/>
            <person name="Ayuso-Fernandez I."/>
            <person name="Pacheco R."/>
            <person name="Padilla G."/>
            <person name="Ferreira P."/>
            <person name="Barriuso J."/>
            <person name="Kellner H."/>
            <person name="Castanera R."/>
            <person name="Alfaro M."/>
            <person name="Ramirez L."/>
            <person name="Pisabarro A.G."/>
            <person name="Kuo A."/>
            <person name="Tritt A."/>
            <person name="Lipzen A."/>
            <person name="He G."/>
            <person name="Yan M."/>
            <person name="Ng V."/>
            <person name="Cullen D."/>
            <person name="Martin F."/>
            <person name="Rosso M.-N."/>
            <person name="Henrissat B."/>
            <person name="Hibbett D."/>
            <person name="Martinez A.T."/>
            <person name="Grigoriev I.V."/>
        </authorList>
    </citation>
    <scope>NUCLEOTIDE SEQUENCE</scope>
    <source>
        <strain evidence="1">AH 44721</strain>
    </source>
</reference>
<proteinExistence type="predicted"/>
<gene>
    <name evidence="1" type="ORF">CPB84DRAFT_1795595</name>
</gene>
<organism evidence="1 2">
    <name type="scientific">Gymnopilus junonius</name>
    <name type="common">Spectacular rustgill mushroom</name>
    <name type="synonym">Gymnopilus spectabilis subsp. junonius</name>
    <dbReference type="NCBI Taxonomy" id="109634"/>
    <lineage>
        <taxon>Eukaryota</taxon>
        <taxon>Fungi</taxon>
        <taxon>Dikarya</taxon>
        <taxon>Basidiomycota</taxon>
        <taxon>Agaricomycotina</taxon>
        <taxon>Agaricomycetes</taxon>
        <taxon>Agaricomycetidae</taxon>
        <taxon>Agaricales</taxon>
        <taxon>Agaricineae</taxon>
        <taxon>Hymenogastraceae</taxon>
        <taxon>Gymnopilus</taxon>
    </lineage>
</organism>
<comment type="caution">
    <text evidence="1">The sequence shown here is derived from an EMBL/GenBank/DDBJ whole genome shotgun (WGS) entry which is preliminary data.</text>
</comment>
<evidence type="ECO:0000313" key="1">
    <source>
        <dbReference type="EMBL" id="KAF8876778.1"/>
    </source>
</evidence>
<dbReference type="EMBL" id="JADNYJ010000178">
    <property type="protein sequence ID" value="KAF8876778.1"/>
    <property type="molecule type" value="Genomic_DNA"/>
</dbReference>
<sequence length="104" mass="12225">MVRLKLTGVEDPIDLLDKLSLPNLKDLEIGVDHPFPRYPAHKPQALQDFVERSRCRLSCFKIVEPRFTNERMKEYHSLSFLRDVEFVAVLRKSVQDDLWKCLSP</sequence>
<evidence type="ECO:0000313" key="2">
    <source>
        <dbReference type="Proteomes" id="UP000724874"/>
    </source>
</evidence>
<dbReference type="Proteomes" id="UP000724874">
    <property type="component" value="Unassembled WGS sequence"/>
</dbReference>
<keyword evidence="2" id="KW-1185">Reference proteome</keyword>
<dbReference type="AlphaFoldDB" id="A0A9P5THT6"/>